<accession>A0A6I9WPU5</accession>
<dbReference type="AlphaFoldDB" id="A0A6I9WPU5"/>
<keyword evidence="1" id="KW-0472">Membrane</keyword>
<gene>
    <name evidence="3" type="primary">LOC105432195</name>
</gene>
<evidence type="ECO:0000256" key="1">
    <source>
        <dbReference type="SAM" id="Phobius"/>
    </source>
</evidence>
<keyword evidence="1" id="KW-1133">Transmembrane helix</keyword>
<evidence type="ECO:0000313" key="3">
    <source>
        <dbReference type="RefSeq" id="XP_011645185.1"/>
    </source>
</evidence>
<dbReference type="Proteomes" id="UP000504615">
    <property type="component" value="Unplaced"/>
</dbReference>
<feature type="transmembrane region" description="Helical" evidence="1">
    <location>
        <begin position="56"/>
        <end position="76"/>
    </location>
</feature>
<proteinExistence type="predicted"/>
<sequence length="130" mass="15306">MNTQLQCSAFTAIIAFTADVIIGNIELTKNISTVSSNSTNNKTVHETSDSEHWRKYIITLIIGVVGCIIFIILFWIKYIGFDNIINIIRNRWRNTMYRLRNWRRYLQRNRPEPPVRHDLNGGIEIIERKK</sequence>
<keyword evidence="2" id="KW-1185">Reference proteome</keyword>
<dbReference type="GeneID" id="105432195"/>
<evidence type="ECO:0000313" key="2">
    <source>
        <dbReference type="Proteomes" id="UP000504615"/>
    </source>
</evidence>
<keyword evidence="1" id="KW-0812">Transmembrane</keyword>
<dbReference type="KEGG" id="pbar:105432195"/>
<organism evidence="2 3">
    <name type="scientific">Pogonomyrmex barbatus</name>
    <name type="common">red harvester ant</name>
    <dbReference type="NCBI Taxonomy" id="144034"/>
    <lineage>
        <taxon>Eukaryota</taxon>
        <taxon>Metazoa</taxon>
        <taxon>Ecdysozoa</taxon>
        <taxon>Arthropoda</taxon>
        <taxon>Hexapoda</taxon>
        <taxon>Insecta</taxon>
        <taxon>Pterygota</taxon>
        <taxon>Neoptera</taxon>
        <taxon>Endopterygota</taxon>
        <taxon>Hymenoptera</taxon>
        <taxon>Apocrita</taxon>
        <taxon>Aculeata</taxon>
        <taxon>Formicoidea</taxon>
        <taxon>Formicidae</taxon>
        <taxon>Myrmicinae</taxon>
        <taxon>Pogonomyrmex</taxon>
    </lineage>
</organism>
<name>A0A6I9WPU5_9HYME</name>
<protein>
    <submittedName>
        <fullName evidence="3">Uncharacterized protein LOC105432195</fullName>
    </submittedName>
</protein>
<reference evidence="3" key="1">
    <citation type="submission" date="2025-08" db="UniProtKB">
        <authorList>
            <consortium name="RefSeq"/>
        </authorList>
    </citation>
    <scope>IDENTIFICATION</scope>
</reference>
<dbReference type="RefSeq" id="XP_011645185.1">
    <property type="nucleotide sequence ID" value="XM_011646883.1"/>
</dbReference>